<dbReference type="EMBL" id="MSZX01000005">
    <property type="protein sequence ID" value="OPA77538.1"/>
    <property type="molecule type" value="Genomic_DNA"/>
</dbReference>
<gene>
    <name evidence="1" type="ORF">BVG16_13905</name>
</gene>
<dbReference type="InterPro" id="IPR003772">
    <property type="entry name" value="YceD"/>
</dbReference>
<dbReference type="AlphaFoldDB" id="A0A1T2XCI4"/>
<dbReference type="STRING" id="1324314.BVG16_13905"/>
<evidence type="ECO:0000313" key="1">
    <source>
        <dbReference type="EMBL" id="OPA77538.1"/>
    </source>
</evidence>
<sequence length="170" mass="19460">MYLNFRELMSKDTAVNFHQSINLNRIIEGRQDITYISPVKVDLEARPVLGGVIDVQGELTAELKMQCSRCLTPVTKNYVIPFHERFKLAESPEEMNEDEDITVVTEEKINLESYVEEEMYMSLPYAPLCIEDCKGLCPTCGINRNEQPCGCSNEKIDPRLAALKDFFKQD</sequence>
<dbReference type="RefSeq" id="WP_078499281.1">
    <property type="nucleotide sequence ID" value="NZ_MSZX01000005.1"/>
</dbReference>
<dbReference type="Proteomes" id="UP000190188">
    <property type="component" value="Unassembled WGS sequence"/>
</dbReference>
<reference evidence="1 2" key="1">
    <citation type="submission" date="2017-01" db="EMBL/GenBank/DDBJ databases">
        <title>Genome analysis of Paenibacillus selenitrireducens ES3-24.</title>
        <authorList>
            <person name="Xu D."/>
            <person name="Yao R."/>
            <person name="Zheng S."/>
        </authorList>
    </citation>
    <scope>NUCLEOTIDE SEQUENCE [LARGE SCALE GENOMIC DNA]</scope>
    <source>
        <strain evidence="1 2">ES3-24</strain>
    </source>
</reference>
<keyword evidence="2" id="KW-1185">Reference proteome</keyword>
<evidence type="ECO:0000313" key="2">
    <source>
        <dbReference type="Proteomes" id="UP000190188"/>
    </source>
</evidence>
<dbReference type="PANTHER" id="PTHR34374:SF1">
    <property type="entry name" value="LARGE RIBOSOMAL RNA SUBUNIT ACCUMULATION PROTEIN YCED HOMOLOG 1, CHLOROPLASTIC"/>
    <property type="match status" value="1"/>
</dbReference>
<accession>A0A1T2XCI4</accession>
<dbReference type="PANTHER" id="PTHR34374">
    <property type="entry name" value="LARGE RIBOSOMAL RNA SUBUNIT ACCUMULATION PROTEIN YCED HOMOLOG 1, CHLOROPLASTIC"/>
    <property type="match status" value="1"/>
</dbReference>
<dbReference type="OrthoDB" id="9790372at2"/>
<dbReference type="Pfam" id="PF02620">
    <property type="entry name" value="YceD"/>
    <property type="match status" value="1"/>
</dbReference>
<name>A0A1T2XCI4_9BACL</name>
<comment type="caution">
    <text evidence="1">The sequence shown here is derived from an EMBL/GenBank/DDBJ whole genome shotgun (WGS) entry which is preliminary data.</text>
</comment>
<organism evidence="1 2">
    <name type="scientific">Paenibacillus selenitireducens</name>
    <dbReference type="NCBI Taxonomy" id="1324314"/>
    <lineage>
        <taxon>Bacteria</taxon>
        <taxon>Bacillati</taxon>
        <taxon>Bacillota</taxon>
        <taxon>Bacilli</taxon>
        <taxon>Bacillales</taxon>
        <taxon>Paenibacillaceae</taxon>
        <taxon>Paenibacillus</taxon>
    </lineage>
</organism>
<proteinExistence type="predicted"/>
<protein>
    <submittedName>
        <fullName evidence="1">Metal-binding protein</fullName>
    </submittedName>
</protein>